<dbReference type="AlphaFoldDB" id="A0A2X3CX91"/>
<dbReference type="InterPro" id="IPR041712">
    <property type="entry name" value="DHPS-like_MBL-fold"/>
</dbReference>
<dbReference type="SUPFAM" id="SSF56281">
    <property type="entry name" value="Metallo-hydrolase/oxidoreductase"/>
    <property type="match status" value="1"/>
</dbReference>
<protein>
    <submittedName>
        <fullName evidence="2">Metallo-beta-lactamase</fullName>
    </submittedName>
</protein>
<sequence>MRLTVLVDNNTLIDRYLIGEPGVSYLIEYDGQKILFDTGYSDVFLKNAQTLKIDLTSIDSIVFSHGHNDHTWGLNHLVQYYDRINFIPERKINLICHPDALTPKYFDAKAIGINYRFDQNDPFFDKICSKKPYPLTENIIFLGQIPRDNKFEMLTPVGQTVDDKSEITDDYVMDDSALAIKTEDGLVVVTGCSHAGIANIIEYANRLPEKNTLFRSLAGSICKMLMKIASRRQGITLKYCPQTPSIRAIVPILRRRLA</sequence>
<dbReference type="Pfam" id="PF00753">
    <property type="entry name" value="Lactamase_B"/>
    <property type="match status" value="1"/>
</dbReference>
<dbReference type="InterPro" id="IPR036866">
    <property type="entry name" value="RibonucZ/Hydroxyglut_hydro"/>
</dbReference>
<accession>A0A2X3CX91</accession>
<name>A0A2X3CX91_KLEPN</name>
<dbReference type="InterPro" id="IPR001279">
    <property type="entry name" value="Metallo-B-lactamas"/>
</dbReference>
<dbReference type="CDD" id="cd07713">
    <property type="entry name" value="DHPS-like_MBL-fold"/>
    <property type="match status" value="1"/>
</dbReference>
<dbReference type="PANTHER" id="PTHR13754:SF18">
    <property type="entry name" value="7,8-DIHYDROPTERIN-6-METHYL-4-(BETA-D-RIBOFURANOSYL)-AMINOBENZENE-5'-PHOSPHATE SYNTHASE"/>
    <property type="match status" value="1"/>
</dbReference>
<dbReference type="Proteomes" id="UP000251123">
    <property type="component" value="Unassembled WGS sequence"/>
</dbReference>
<gene>
    <name evidence="2" type="ORF">NCTC9601_04041</name>
</gene>
<reference evidence="2 3" key="1">
    <citation type="submission" date="2018-06" db="EMBL/GenBank/DDBJ databases">
        <authorList>
            <consortium name="Pathogen Informatics"/>
            <person name="Doyle S."/>
        </authorList>
    </citation>
    <scope>NUCLEOTIDE SEQUENCE [LARGE SCALE GENOMIC DNA]</scope>
    <source>
        <strain evidence="2 3">NCTC9601</strain>
    </source>
</reference>
<proteinExistence type="predicted"/>
<dbReference type="GO" id="GO:0016740">
    <property type="term" value="F:transferase activity"/>
    <property type="evidence" value="ECO:0007669"/>
    <property type="project" value="TreeGrafter"/>
</dbReference>
<evidence type="ECO:0000313" key="3">
    <source>
        <dbReference type="Proteomes" id="UP000251123"/>
    </source>
</evidence>
<organism evidence="2 3">
    <name type="scientific">Klebsiella pneumoniae</name>
    <dbReference type="NCBI Taxonomy" id="573"/>
    <lineage>
        <taxon>Bacteria</taxon>
        <taxon>Pseudomonadati</taxon>
        <taxon>Pseudomonadota</taxon>
        <taxon>Gammaproteobacteria</taxon>
        <taxon>Enterobacterales</taxon>
        <taxon>Enterobacteriaceae</taxon>
        <taxon>Klebsiella/Raoultella group</taxon>
        <taxon>Klebsiella</taxon>
        <taxon>Klebsiella pneumoniae complex</taxon>
    </lineage>
</organism>
<feature type="domain" description="Metallo-beta-lactamase" evidence="1">
    <location>
        <begin position="20"/>
        <end position="82"/>
    </location>
</feature>
<evidence type="ECO:0000313" key="2">
    <source>
        <dbReference type="EMBL" id="SQC16366.1"/>
    </source>
</evidence>
<dbReference type="Gene3D" id="3.60.15.10">
    <property type="entry name" value="Ribonuclease Z/Hydroxyacylglutathione hydrolase-like"/>
    <property type="match status" value="1"/>
</dbReference>
<dbReference type="PANTHER" id="PTHR13754">
    <property type="entry name" value="METALLO-BETA-LACTAMASE SUPERFAMILY PROTEIN"/>
    <property type="match status" value="1"/>
</dbReference>
<evidence type="ECO:0000259" key="1">
    <source>
        <dbReference type="Pfam" id="PF00753"/>
    </source>
</evidence>
<dbReference type="EMBL" id="UASN01000022">
    <property type="protein sequence ID" value="SQC16366.1"/>
    <property type="molecule type" value="Genomic_DNA"/>
</dbReference>
<dbReference type="InterPro" id="IPR052926">
    <property type="entry name" value="Metallo-beta-lactamase_dom"/>
</dbReference>